<organism evidence="2 3">
    <name type="scientific">Niveibacterium microcysteis</name>
    <dbReference type="NCBI Taxonomy" id="2811415"/>
    <lineage>
        <taxon>Bacteria</taxon>
        <taxon>Pseudomonadati</taxon>
        <taxon>Pseudomonadota</taxon>
        <taxon>Betaproteobacteria</taxon>
        <taxon>Rhodocyclales</taxon>
        <taxon>Rhodocyclaceae</taxon>
        <taxon>Niveibacterium</taxon>
    </lineage>
</organism>
<keyword evidence="3" id="KW-1185">Reference proteome</keyword>
<dbReference type="Proteomes" id="UP000663570">
    <property type="component" value="Chromosome"/>
</dbReference>
<evidence type="ECO:0000313" key="2">
    <source>
        <dbReference type="EMBL" id="QSI77540.1"/>
    </source>
</evidence>
<keyword evidence="1" id="KW-0472">Membrane</keyword>
<dbReference type="RefSeq" id="WP_206254959.1">
    <property type="nucleotide sequence ID" value="NZ_CP071060.1"/>
</dbReference>
<feature type="transmembrane region" description="Helical" evidence="1">
    <location>
        <begin position="24"/>
        <end position="46"/>
    </location>
</feature>
<name>A0ABX7M704_9RHOO</name>
<keyword evidence="1" id="KW-1133">Transmembrane helix</keyword>
<accession>A0ABX7M704</accession>
<feature type="transmembrane region" description="Helical" evidence="1">
    <location>
        <begin position="166"/>
        <end position="184"/>
    </location>
</feature>
<dbReference type="EMBL" id="CP071060">
    <property type="protein sequence ID" value="QSI77540.1"/>
    <property type="molecule type" value="Genomic_DNA"/>
</dbReference>
<protein>
    <recommendedName>
        <fullName evidence="4">DUF3592 domain-containing protein</fullName>
    </recommendedName>
</protein>
<sequence length="190" mass="20788">MNETIAEKSDAQPNLRNRRGSTCAARLVAVAIAVAGVLWFGVLRWLPTRTAPPFAELTVIRGRVVVDRCFFGGRNPVNACYRLEADGKRAAPYVSKYLVDRNLGRRIDVAAAPTGTMWIDPAVTNTDPRSSVYQLAIEGVVVPDMSYDEIVGRIRALELWGRIVDLALGSLVGLLAIAATITFFKSRRVS</sequence>
<evidence type="ECO:0008006" key="4">
    <source>
        <dbReference type="Google" id="ProtNLM"/>
    </source>
</evidence>
<evidence type="ECO:0000313" key="3">
    <source>
        <dbReference type="Proteomes" id="UP000663570"/>
    </source>
</evidence>
<proteinExistence type="predicted"/>
<evidence type="ECO:0000256" key="1">
    <source>
        <dbReference type="SAM" id="Phobius"/>
    </source>
</evidence>
<reference evidence="2 3" key="1">
    <citation type="submission" date="2021-02" db="EMBL/GenBank/DDBJ databases">
        <title>Niveibacterium changnyeongensis HC41.</title>
        <authorList>
            <person name="Kang M."/>
        </authorList>
    </citation>
    <scope>NUCLEOTIDE SEQUENCE [LARGE SCALE GENOMIC DNA]</scope>
    <source>
        <strain evidence="2 3">HC41</strain>
    </source>
</reference>
<keyword evidence="1" id="KW-0812">Transmembrane</keyword>
<gene>
    <name evidence="2" type="ORF">JY500_02470</name>
</gene>